<evidence type="ECO:0000256" key="1">
    <source>
        <dbReference type="ARBA" id="ARBA00022729"/>
    </source>
</evidence>
<name>A0A2W7Q3S2_9RHOB</name>
<dbReference type="Pfam" id="PF13778">
    <property type="entry name" value="DUF4174"/>
    <property type="match status" value="1"/>
</dbReference>
<keyword evidence="1 2" id="KW-0732">Signal</keyword>
<feature type="chain" id="PRO_5015900341" evidence="2">
    <location>
        <begin position="23"/>
        <end position="169"/>
    </location>
</feature>
<organism evidence="4 5">
    <name type="scientific">Palleronia aestuarii</name>
    <dbReference type="NCBI Taxonomy" id="568105"/>
    <lineage>
        <taxon>Bacteria</taxon>
        <taxon>Pseudomonadati</taxon>
        <taxon>Pseudomonadota</taxon>
        <taxon>Alphaproteobacteria</taxon>
        <taxon>Rhodobacterales</taxon>
        <taxon>Roseobacteraceae</taxon>
        <taxon>Palleronia</taxon>
    </lineage>
</organism>
<dbReference type="Proteomes" id="UP000248916">
    <property type="component" value="Unassembled WGS sequence"/>
</dbReference>
<dbReference type="AlphaFoldDB" id="A0A2W7Q3S2"/>
<feature type="domain" description="DUF4174" evidence="3">
    <location>
        <begin position="59"/>
        <end position="160"/>
    </location>
</feature>
<feature type="signal peptide" evidence="2">
    <location>
        <begin position="1"/>
        <end position="22"/>
    </location>
</feature>
<comment type="caution">
    <text evidence="4">The sequence shown here is derived from an EMBL/GenBank/DDBJ whole genome shotgun (WGS) entry which is preliminary data.</text>
</comment>
<dbReference type="OrthoDB" id="7362103at2"/>
<reference evidence="4 5" key="1">
    <citation type="submission" date="2018-06" db="EMBL/GenBank/DDBJ databases">
        <title>Genomic Encyclopedia of Archaeal and Bacterial Type Strains, Phase II (KMG-II): from individual species to whole genera.</title>
        <authorList>
            <person name="Goeker M."/>
        </authorList>
    </citation>
    <scope>NUCLEOTIDE SEQUENCE [LARGE SCALE GENOMIC DNA]</scope>
    <source>
        <strain evidence="4 5">DSM 22009</strain>
    </source>
</reference>
<evidence type="ECO:0000259" key="3">
    <source>
        <dbReference type="Pfam" id="PF13778"/>
    </source>
</evidence>
<evidence type="ECO:0000313" key="4">
    <source>
        <dbReference type="EMBL" id="PZX16299.1"/>
    </source>
</evidence>
<dbReference type="EMBL" id="QKZL01000007">
    <property type="protein sequence ID" value="PZX16299.1"/>
    <property type="molecule type" value="Genomic_DNA"/>
</dbReference>
<keyword evidence="5" id="KW-1185">Reference proteome</keyword>
<protein>
    <submittedName>
        <fullName evidence="4">Uncharacterized protein DUF4174</fullName>
    </submittedName>
</protein>
<accession>A0A2W7Q3S2</accession>
<gene>
    <name evidence="4" type="ORF">LX81_02151</name>
</gene>
<sequence>MMRLAPFLILFAGLSTTLPGAAQETEQTVVATETPVLTAPVDRWREDPQVRFESIDVELDDFKWIARPVVVFADSPNDPAFQEQIDLLAGRAEDLARRDVVVITDTEPDAMSDLRRRLRPRGFMMVLIGKDGDVKLRKPFPWDVREITRSIDKMPMRLQELREQRNANQ</sequence>
<proteinExistence type="predicted"/>
<dbReference type="InterPro" id="IPR025232">
    <property type="entry name" value="DUF4174"/>
</dbReference>
<evidence type="ECO:0000256" key="2">
    <source>
        <dbReference type="SAM" id="SignalP"/>
    </source>
</evidence>
<evidence type="ECO:0000313" key="5">
    <source>
        <dbReference type="Proteomes" id="UP000248916"/>
    </source>
</evidence>